<organism evidence="4 5">
    <name type="scientific">Daphnia pulex</name>
    <name type="common">Water flea</name>
    <dbReference type="NCBI Taxonomy" id="6669"/>
    <lineage>
        <taxon>Eukaryota</taxon>
        <taxon>Metazoa</taxon>
        <taxon>Ecdysozoa</taxon>
        <taxon>Arthropoda</taxon>
        <taxon>Crustacea</taxon>
        <taxon>Branchiopoda</taxon>
        <taxon>Diplostraca</taxon>
        <taxon>Cladocera</taxon>
        <taxon>Anomopoda</taxon>
        <taxon>Daphniidae</taxon>
        <taxon>Daphnia</taxon>
    </lineage>
</organism>
<dbReference type="GO" id="GO:0008270">
    <property type="term" value="F:zinc ion binding"/>
    <property type="evidence" value="ECO:0007669"/>
    <property type="project" value="UniProtKB-KW"/>
</dbReference>
<evidence type="ECO:0000256" key="2">
    <source>
        <dbReference type="SAM" id="MobiDB-lite"/>
    </source>
</evidence>
<name>E9GWG6_DAPPU</name>
<gene>
    <name evidence="4" type="ORF">DAPPUDRAFT_322589</name>
</gene>
<evidence type="ECO:0000256" key="1">
    <source>
        <dbReference type="PROSITE-ProRule" id="PRU00047"/>
    </source>
</evidence>
<dbReference type="GO" id="GO:0003676">
    <property type="term" value="F:nucleic acid binding"/>
    <property type="evidence" value="ECO:0007669"/>
    <property type="project" value="InterPro"/>
</dbReference>
<feature type="region of interest" description="Disordered" evidence="2">
    <location>
        <begin position="264"/>
        <end position="287"/>
    </location>
</feature>
<keyword evidence="5" id="KW-1185">Reference proteome</keyword>
<dbReference type="Gene3D" id="4.10.60.10">
    <property type="entry name" value="Zinc finger, CCHC-type"/>
    <property type="match status" value="1"/>
</dbReference>
<dbReference type="Proteomes" id="UP000000305">
    <property type="component" value="Unassembled WGS sequence"/>
</dbReference>
<dbReference type="InParanoid" id="E9GWG6"/>
<feature type="domain" description="CCHC-type" evidence="3">
    <location>
        <begin position="260"/>
        <end position="276"/>
    </location>
</feature>
<evidence type="ECO:0000313" key="4">
    <source>
        <dbReference type="EMBL" id="EFX76099.1"/>
    </source>
</evidence>
<evidence type="ECO:0000313" key="5">
    <source>
        <dbReference type="Proteomes" id="UP000000305"/>
    </source>
</evidence>
<dbReference type="KEGG" id="dpx:DAPPUDRAFT_322589"/>
<proteinExistence type="predicted"/>
<keyword evidence="1" id="KW-0862">Zinc</keyword>
<dbReference type="AlphaFoldDB" id="E9GWG6"/>
<dbReference type="EMBL" id="GL732570">
    <property type="protein sequence ID" value="EFX76099.1"/>
    <property type="molecule type" value="Genomic_DNA"/>
</dbReference>
<dbReference type="OrthoDB" id="8026949at2759"/>
<dbReference type="HOGENOM" id="CLU_919075_0_0_1"/>
<protein>
    <recommendedName>
        <fullName evidence="3">CCHC-type domain-containing protein</fullName>
    </recommendedName>
</protein>
<sequence>MQNGASKSENTQKTVYDVEFIIDKRCDLLLLDCATKKLVTKLSCWIITSLRIVVSLSVTLIKNVGNLLKIKKKFRIQGRKLADLEVNPPIPTSIAPDHQESFDSEDEACSPLLKNVFQFHPPEANGSAEVSGAVEAAGLGDVAGLAGASGSGDTSGTANAAGLDDVARWAGLAGSAEVAEAAGSADEAEVIGSANAANVAESAWAAWSCVRSCLDASGAGAAGSSRAAGLALKAGMVNAAGSGDSAGVPSRKVHKPKRMKCLNCDEKGHSNRECPNPEKRENATKKAQLDWSNKEMLLMHRQM</sequence>
<dbReference type="SUPFAM" id="SSF57756">
    <property type="entry name" value="Retrovirus zinc finger-like domains"/>
    <property type="match status" value="1"/>
</dbReference>
<reference evidence="4 5" key="1">
    <citation type="journal article" date="2011" name="Science">
        <title>The ecoresponsive genome of Daphnia pulex.</title>
        <authorList>
            <person name="Colbourne J.K."/>
            <person name="Pfrender M.E."/>
            <person name="Gilbert D."/>
            <person name="Thomas W.K."/>
            <person name="Tucker A."/>
            <person name="Oakley T.H."/>
            <person name="Tokishita S."/>
            <person name="Aerts A."/>
            <person name="Arnold G.J."/>
            <person name="Basu M.K."/>
            <person name="Bauer D.J."/>
            <person name="Caceres C.E."/>
            <person name="Carmel L."/>
            <person name="Casola C."/>
            <person name="Choi J.H."/>
            <person name="Detter J.C."/>
            <person name="Dong Q."/>
            <person name="Dusheyko S."/>
            <person name="Eads B.D."/>
            <person name="Frohlich T."/>
            <person name="Geiler-Samerotte K.A."/>
            <person name="Gerlach D."/>
            <person name="Hatcher P."/>
            <person name="Jogdeo S."/>
            <person name="Krijgsveld J."/>
            <person name="Kriventseva E.V."/>
            <person name="Kultz D."/>
            <person name="Laforsch C."/>
            <person name="Lindquist E."/>
            <person name="Lopez J."/>
            <person name="Manak J.R."/>
            <person name="Muller J."/>
            <person name="Pangilinan J."/>
            <person name="Patwardhan R.P."/>
            <person name="Pitluck S."/>
            <person name="Pritham E.J."/>
            <person name="Rechtsteiner A."/>
            <person name="Rho M."/>
            <person name="Rogozin I.B."/>
            <person name="Sakarya O."/>
            <person name="Salamov A."/>
            <person name="Schaack S."/>
            <person name="Shapiro H."/>
            <person name="Shiga Y."/>
            <person name="Skalitzky C."/>
            <person name="Smith Z."/>
            <person name="Souvorov A."/>
            <person name="Sung W."/>
            <person name="Tang Z."/>
            <person name="Tsuchiya D."/>
            <person name="Tu H."/>
            <person name="Vos H."/>
            <person name="Wang M."/>
            <person name="Wolf Y.I."/>
            <person name="Yamagata H."/>
            <person name="Yamada T."/>
            <person name="Ye Y."/>
            <person name="Shaw J.R."/>
            <person name="Andrews J."/>
            <person name="Crease T.J."/>
            <person name="Tang H."/>
            <person name="Lucas S.M."/>
            <person name="Robertson H.M."/>
            <person name="Bork P."/>
            <person name="Koonin E.V."/>
            <person name="Zdobnov E.M."/>
            <person name="Grigoriev I.V."/>
            <person name="Lynch M."/>
            <person name="Boore J.L."/>
        </authorList>
    </citation>
    <scope>NUCLEOTIDE SEQUENCE [LARGE SCALE GENOMIC DNA]</scope>
</reference>
<keyword evidence="1" id="KW-0479">Metal-binding</keyword>
<keyword evidence="1" id="KW-0863">Zinc-finger</keyword>
<accession>E9GWG6</accession>
<evidence type="ECO:0000259" key="3">
    <source>
        <dbReference type="PROSITE" id="PS50158"/>
    </source>
</evidence>
<dbReference type="InterPro" id="IPR001878">
    <property type="entry name" value="Znf_CCHC"/>
</dbReference>
<dbReference type="PROSITE" id="PS50158">
    <property type="entry name" value="ZF_CCHC"/>
    <property type="match status" value="1"/>
</dbReference>
<dbReference type="InterPro" id="IPR036875">
    <property type="entry name" value="Znf_CCHC_sf"/>
</dbReference>